<dbReference type="PANTHER" id="PTHR30441:SF8">
    <property type="entry name" value="DUF748 DOMAIN-CONTAINING PROTEIN"/>
    <property type="match status" value="1"/>
</dbReference>
<dbReference type="STRING" id="1121869.SAMN03084138_02709"/>
<evidence type="ECO:0000313" key="3">
    <source>
        <dbReference type="Proteomes" id="UP000182692"/>
    </source>
</evidence>
<name>A0A1I5RYW8_9GAMM</name>
<sequence length="635" mass="69914">MRLLAKLLTSLLIVLVVALCTFLTVLHTSYGLPMVQRVVSTLTPYQLNASALEYNILSPFNVAFDDPELLQDNRGKSVAYLSFTVSPLDSLTGQLVLKSLVIRGATIDDTLPEWVPSTLSVKHIALDDLAYDSEGLSFSQADVQLSNWQNSEEKWGTWNGKFQFSAPHISLQGQTLSNLLLDSEKRDDIWEVWGLSFNSIFGNITGSATLDANNHWTVHQLGVSDARIEPSEALSTLSSQWQAFSQHYSMDIRRLDLLDVSAEMPTLSIDHLNLSAQSMTVKNGELTWANSNVPSLLSFNANLLRYETWVLTDALGEFSLSPDLLRVNAFSSKINDEGFISFAGDISKTSVQLDTLVVNGFDLTLQAPLFSTLKTAWSALNDIRIASLSVRHTNITVPDVNFPLQLIGINLRGNRLSLREKQHSGMWQGDLTVSMKAASVNRISVSAPHASMSVSDGVWQLDTLSLSFRQGQLNATAKVDLANPSRPWEMKAQGLSIPTTLYQQWFDVNLPLSGEHDVYAAFSGLAASNDSFAYSLTGTLNATPHRVLFSRSPGTTLSQDILNVFMETERAQDAVALPLVMGDIAITADRGRIHITPTTIEDDNEKTELSGEWDLVTRDGELSNKTMKGNTLEID</sequence>
<dbReference type="AlphaFoldDB" id="A0A1I5RYW8"/>
<dbReference type="GO" id="GO:0090313">
    <property type="term" value="P:regulation of protein targeting to membrane"/>
    <property type="evidence" value="ECO:0007669"/>
    <property type="project" value="TreeGrafter"/>
</dbReference>
<dbReference type="RefSeq" id="WP_074927307.1">
    <property type="nucleotide sequence ID" value="NZ_FOWR01000019.1"/>
</dbReference>
<dbReference type="GO" id="GO:0005886">
    <property type="term" value="C:plasma membrane"/>
    <property type="evidence" value="ECO:0007669"/>
    <property type="project" value="TreeGrafter"/>
</dbReference>
<dbReference type="PANTHER" id="PTHR30441">
    <property type="entry name" value="DUF748 DOMAIN-CONTAINING PROTEIN"/>
    <property type="match status" value="1"/>
</dbReference>
<dbReference type="InterPro" id="IPR052894">
    <property type="entry name" value="AsmA-related"/>
</dbReference>
<dbReference type="EMBL" id="FOWR01000019">
    <property type="protein sequence ID" value="SFP63718.1"/>
    <property type="molecule type" value="Genomic_DNA"/>
</dbReference>
<dbReference type="Proteomes" id="UP000182692">
    <property type="component" value="Unassembled WGS sequence"/>
</dbReference>
<feature type="domain" description="AsmA" evidence="1">
    <location>
        <begin position="8"/>
        <end position="541"/>
    </location>
</feature>
<dbReference type="Pfam" id="PF05170">
    <property type="entry name" value="AsmA"/>
    <property type="match status" value="1"/>
</dbReference>
<protein>
    <submittedName>
        <fullName evidence="2">AsmA family protein</fullName>
    </submittedName>
</protein>
<evidence type="ECO:0000313" key="2">
    <source>
        <dbReference type="EMBL" id="SFP63718.1"/>
    </source>
</evidence>
<dbReference type="InterPro" id="IPR007844">
    <property type="entry name" value="AsmA"/>
</dbReference>
<accession>A0A1I5RYW8</accession>
<organism evidence="2 3">
    <name type="scientific">Enterovibrio norvegicus DSM 15893</name>
    <dbReference type="NCBI Taxonomy" id="1121869"/>
    <lineage>
        <taxon>Bacteria</taxon>
        <taxon>Pseudomonadati</taxon>
        <taxon>Pseudomonadota</taxon>
        <taxon>Gammaproteobacteria</taxon>
        <taxon>Vibrionales</taxon>
        <taxon>Vibrionaceae</taxon>
        <taxon>Enterovibrio</taxon>
    </lineage>
</organism>
<reference evidence="2 3" key="1">
    <citation type="submission" date="2016-10" db="EMBL/GenBank/DDBJ databases">
        <authorList>
            <person name="de Groot N.N."/>
        </authorList>
    </citation>
    <scope>NUCLEOTIDE SEQUENCE [LARGE SCALE GENOMIC DNA]</scope>
    <source>
        <strain evidence="2 3">DSM 15893</strain>
    </source>
</reference>
<dbReference type="GeneID" id="35870787"/>
<proteinExistence type="predicted"/>
<evidence type="ECO:0000259" key="1">
    <source>
        <dbReference type="Pfam" id="PF05170"/>
    </source>
</evidence>
<gene>
    <name evidence="2" type="ORF">SAMN03084138_02709</name>
</gene>
<dbReference type="OrthoDB" id="5912765at2"/>